<feature type="region of interest" description="Disordered" evidence="1">
    <location>
        <begin position="1"/>
        <end position="107"/>
    </location>
</feature>
<evidence type="ECO:0000313" key="3">
    <source>
        <dbReference type="Proteomes" id="UP000054279"/>
    </source>
</evidence>
<keyword evidence="3" id="KW-1185">Reference proteome</keyword>
<accession>A0A0C9U8W1</accession>
<dbReference type="Gene3D" id="3.30.710.10">
    <property type="entry name" value="Potassium Channel Kv1.1, Chain A"/>
    <property type="match status" value="1"/>
</dbReference>
<evidence type="ECO:0008006" key="4">
    <source>
        <dbReference type="Google" id="ProtNLM"/>
    </source>
</evidence>
<dbReference type="Proteomes" id="UP000054279">
    <property type="component" value="Unassembled WGS sequence"/>
</dbReference>
<name>A0A0C9U8W1_SPHS4</name>
<feature type="compositionally biased region" description="Acidic residues" evidence="1">
    <location>
        <begin position="22"/>
        <end position="37"/>
    </location>
</feature>
<sequence length="437" mass="49333">MPRRGRYRNSYYTPEVVTPENESPEEPAPEYPPEEPAPECPPEDAWTPPSSSPVLVNYSLPSPPPAMASPAPSSPLPQSPAAFPSRAVTPHTESFPTRPPSTLTVGYTPESFQHQALYGVRSVAGSPSVRAVPSPPRSVLSLADFSRPQTPISRLPSPSPGEFPALTAPSTPRDVEDPLPPPVEVPVIDEDYYHHEGVVFLVEGGLAKVPRYMLINESDNFEQLYSLPSVNSRGPGTSDDNPLVLDDVKAVDFIRLLNLLYPKYWEEDEWVSILTLSTKWAMREVRKLAITHLTKCASSVSKILLGRKFLVLPWIRQGYLELCLHPEPLTESEGERLGWKEVVRIAKARERINNEALQTQAKRSYWVSSQYGQCKKFVPFEDVHYVDVSRCWIDATQEIPEKYTSKSLQFFDRDRTLIILSYLKIRWSIIYWMKNCS</sequence>
<protein>
    <recommendedName>
        <fullName evidence="4">BTB domain-containing protein</fullName>
    </recommendedName>
</protein>
<evidence type="ECO:0000313" key="2">
    <source>
        <dbReference type="EMBL" id="KIJ25467.1"/>
    </source>
</evidence>
<dbReference type="EMBL" id="KN837413">
    <property type="protein sequence ID" value="KIJ25467.1"/>
    <property type="molecule type" value="Genomic_DNA"/>
</dbReference>
<dbReference type="OrthoDB" id="2367075at2759"/>
<proteinExistence type="predicted"/>
<dbReference type="AlphaFoldDB" id="A0A0C9U8W1"/>
<feature type="compositionally biased region" description="Polar residues" evidence="1">
    <location>
        <begin position="91"/>
        <end position="107"/>
    </location>
</feature>
<feature type="compositionally biased region" description="Pro residues" evidence="1">
    <location>
        <begin position="61"/>
        <end position="78"/>
    </location>
</feature>
<evidence type="ECO:0000256" key="1">
    <source>
        <dbReference type="SAM" id="MobiDB-lite"/>
    </source>
</evidence>
<gene>
    <name evidence="2" type="ORF">M422DRAFT_237008</name>
</gene>
<feature type="region of interest" description="Disordered" evidence="1">
    <location>
        <begin position="150"/>
        <end position="178"/>
    </location>
</feature>
<dbReference type="InterPro" id="IPR011333">
    <property type="entry name" value="SKP1/BTB/POZ_sf"/>
</dbReference>
<organism evidence="2 3">
    <name type="scientific">Sphaerobolus stellatus (strain SS14)</name>
    <dbReference type="NCBI Taxonomy" id="990650"/>
    <lineage>
        <taxon>Eukaryota</taxon>
        <taxon>Fungi</taxon>
        <taxon>Dikarya</taxon>
        <taxon>Basidiomycota</taxon>
        <taxon>Agaricomycotina</taxon>
        <taxon>Agaricomycetes</taxon>
        <taxon>Phallomycetidae</taxon>
        <taxon>Geastrales</taxon>
        <taxon>Sphaerobolaceae</taxon>
        <taxon>Sphaerobolus</taxon>
    </lineage>
</organism>
<reference evidence="2 3" key="1">
    <citation type="submission" date="2014-06" db="EMBL/GenBank/DDBJ databases">
        <title>Evolutionary Origins and Diversification of the Mycorrhizal Mutualists.</title>
        <authorList>
            <consortium name="DOE Joint Genome Institute"/>
            <consortium name="Mycorrhizal Genomics Consortium"/>
            <person name="Kohler A."/>
            <person name="Kuo A."/>
            <person name="Nagy L.G."/>
            <person name="Floudas D."/>
            <person name="Copeland A."/>
            <person name="Barry K.W."/>
            <person name="Cichocki N."/>
            <person name="Veneault-Fourrey C."/>
            <person name="LaButti K."/>
            <person name="Lindquist E.A."/>
            <person name="Lipzen A."/>
            <person name="Lundell T."/>
            <person name="Morin E."/>
            <person name="Murat C."/>
            <person name="Riley R."/>
            <person name="Ohm R."/>
            <person name="Sun H."/>
            <person name="Tunlid A."/>
            <person name="Henrissat B."/>
            <person name="Grigoriev I.V."/>
            <person name="Hibbett D.S."/>
            <person name="Martin F."/>
        </authorList>
    </citation>
    <scope>NUCLEOTIDE SEQUENCE [LARGE SCALE GENOMIC DNA]</scope>
    <source>
        <strain evidence="2 3">SS14</strain>
    </source>
</reference>
<dbReference type="HOGENOM" id="CLU_051237_0_0_1"/>